<reference evidence="2 3" key="1">
    <citation type="submission" date="2020-07" db="EMBL/GenBank/DDBJ databases">
        <title>Sequencing the genomes of 1000 actinobacteria strains.</title>
        <authorList>
            <person name="Klenk H.-P."/>
        </authorList>
    </citation>
    <scope>NUCLEOTIDE SEQUENCE [LARGE SCALE GENOMIC DNA]</scope>
    <source>
        <strain evidence="2 3">DSM 104001</strain>
    </source>
</reference>
<proteinExistence type="predicted"/>
<organism evidence="2 3">
    <name type="scientific">Petropleomorpha daqingensis</name>
    <dbReference type="NCBI Taxonomy" id="2026353"/>
    <lineage>
        <taxon>Bacteria</taxon>
        <taxon>Bacillati</taxon>
        <taxon>Actinomycetota</taxon>
        <taxon>Actinomycetes</taxon>
        <taxon>Geodermatophilales</taxon>
        <taxon>Geodermatophilaceae</taxon>
        <taxon>Petropleomorpha</taxon>
    </lineage>
</organism>
<sequence length="279" mass="27568">MPSLRTALPFLLAATALTACGGAASGASSPSHRSTSQPEVHVGVDDTSFTGVPDSVHPGGLTLTFDNTGTTLHMAAIGLLGDGHTAADLTSFLASPEASAPPPWLSLVGGVDELDPGHTGSWSGSLAAGDYVLLSFVPDAQGVPEVADGFLAPFTAGGSVVHGEAPDATATVTLGPDAAALDLSAVPAGTTALALVNDGDAPRTVDVASIRSGKTYDDVVAEAQQGQGVPPSLIRLGGTAVAPHGRVVVGIEPAAVGTTYVVFDLDHVGEGAIDHETAG</sequence>
<gene>
    <name evidence="2" type="ORF">GGQ55_003657</name>
</gene>
<accession>A0A853CKI6</accession>
<dbReference type="PROSITE" id="PS51257">
    <property type="entry name" value="PROKAR_LIPOPROTEIN"/>
    <property type="match status" value="1"/>
</dbReference>
<name>A0A853CKI6_9ACTN</name>
<dbReference type="AlphaFoldDB" id="A0A853CKI6"/>
<keyword evidence="3" id="KW-1185">Reference proteome</keyword>
<comment type="caution">
    <text evidence="2">The sequence shown here is derived from an EMBL/GenBank/DDBJ whole genome shotgun (WGS) entry which is preliminary data.</text>
</comment>
<evidence type="ECO:0000256" key="1">
    <source>
        <dbReference type="SAM" id="SignalP"/>
    </source>
</evidence>
<dbReference type="RefSeq" id="WP_179719185.1">
    <property type="nucleotide sequence ID" value="NZ_JACBZT010000001.1"/>
</dbReference>
<dbReference type="Proteomes" id="UP000541969">
    <property type="component" value="Unassembled WGS sequence"/>
</dbReference>
<evidence type="ECO:0000313" key="3">
    <source>
        <dbReference type="Proteomes" id="UP000541969"/>
    </source>
</evidence>
<feature type="chain" id="PRO_5038734854" evidence="1">
    <location>
        <begin position="20"/>
        <end position="279"/>
    </location>
</feature>
<evidence type="ECO:0000313" key="2">
    <source>
        <dbReference type="EMBL" id="NYJ07379.1"/>
    </source>
</evidence>
<dbReference type="EMBL" id="JACBZT010000001">
    <property type="protein sequence ID" value="NYJ07379.1"/>
    <property type="molecule type" value="Genomic_DNA"/>
</dbReference>
<keyword evidence="1" id="KW-0732">Signal</keyword>
<feature type="signal peptide" evidence="1">
    <location>
        <begin position="1"/>
        <end position="19"/>
    </location>
</feature>
<protein>
    <submittedName>
        <fullName evidence="2">Uncharacterized protein</fullName>
    </submittedName>
</protein>